<feature type="short sequence motif" description="HXTX 2" evidence="2">
    <location>
        <begin position="120"/>
        <end position="123"/>
    </location>
</feature>
<dbReference type="AlphaFoldDB" id="A0A3N2QL01"/>
<comment type="similarity">
    <text evidence="2">Belongs to the 2H phosphoesterase superfamily. ThpR family.</text>
</comment>
<evidence type="ECO:0000313" key="4">
    <source>
        <dbReference type="Proteomes" id="UP000268016"/>
    </source>
</evidence>
<comment type="caution">
    <text evidence="3">The sequence shown here is derived from an EMBL/GenBank/DDBJ whole genome shotgun (WGS) entry which is preliminary data.</text>
</comment>
<keyword evidence="1 2" id="KW-0378">Hydrolase</keyword>
<feature type="active site" description="Proton acceptor" evidence="2">
    <location>
        <position position="120"/>
    </location>
</feature>
<dbReference type="PANTHER" id="PTHR35561:SF1">
    <property type="entry name" value="RNA 2',3'-CYCLIC PHOSPHODIESTERASE"/>
    <property type="match status" value="1"/>
</dbReference>
<feature type="short sequence motif" description="HXTX 1" evidence="2">
    <location>
        <begin position="36"/>
        <end position="39"/>
    </location>
</feature>
<protein>
    <recommendedName>
        <fullName evidence="2">RNA 2',3'-cyclic phosphodiesterase</fullName>
        <shortName evidence="2">RNA 2',3'-CPDase</shortName>
        <ecNumber evidence="2">3.1.4.58</ecNumber>
    </recommendedName>
</protein>
<dbReference type="HAMAP" id="MF_01940">
    <property type="entry name" value="RNA_CPDase"/>
    <property type="match status" value="1"/>
</dbReference>
<dbReference type="PANTHER" id="PTHR35561">
    <property type="entry name" value="RNA 2',3'-CYCLIC PHOSPHODIESTERASE"/>
    <property type="match status" value="1"/>
</dbReference>
<dbReference type="Pfam" id="PF13563">
    <property type="entry name" value="2_5_RNA_ligase2"/>
    <property type="match status" value="1"/>
</dbReference>
<dbReference type="Proteomes" id="UP000268016">
    <property type="component" value="Unassembled WGS sequence"/>
</dbReference>
<keyword evidence="4" id="KW-1185">Reference proteome</keyword>
<dbReference type="GO" id="GO:0004113">
    <property type="term" value="F:2',3'-cyclic-nucleotide 3'-phosphodiesterase activity"/>
    <property type="evidence" value="ECO:0007669"/>
    <property type="project" value="InterPro"/>
</dbReference>
<reference evidence="3 4" key="1">
    <citation type="submission" date="2018-10" db="EMBL/GenBank/DDBJ databases">
        <title>Histidinibacterium lentulum gen. nov., sp. nov., a marine bacterium from the culture broth of Picochlorum sp. 122.</title>
        <authorList>
            <person name="Wang G."/>
        </authorList>
    </citation>
    <scope>NUCLEOTIDE SEQUENCE [LARGE SCALE GENOMIC DNA]</scope>
    <source>
        <strain evidence="3 4">B17</strain>
    </source>
</reference>
<dbReference type="RefSeq" id="WP_123644002.1">
    <property type="nucleotide sequence ID" value="NZ_ML119093.1"/>
</dbReference>
<dbReference type="InterPro" id="IPR004175">
    <property type="entry name" value="RNA_CPDase"/>
</dbReference>
<dbReference type="NCBIfam" id="TIGR02258">
    <property type="entry name" value="2_5_ligase"/>
    <property type="match status" value="1"/>
</dbReference>
<dbReference type="Gene3D" id="3.90.1140.10">
    <property type="entry name" value="Cyclic phosphodiesterase"/>
    <property type="match status" value="1"/>
</dbReference>
<dbReference type="EC" id="3.1.4.58" evidence="2"/>
<dbReference type="InterPro" id="IPR009097">
    <property type="entry name" value="Cyclic_Pdiesterase"/>
</dbReference>
<evidence type="ECO:0000256" key="1">
    <source>
        <dbReference type="ARBA" id="ARBA00022801"/>
    </source>
</evidence>
<comment type="function">
    <text evidence="2">Hydrolyzes RNA 2',3'-cyclic phosphodiester to an RNA 2'-phosphomonoester.</text>
</comment>
<accession>A0A3N2QL01</accession>
<proteinExistence type="inferred from homology"/>
<evidence type="ECO:0000313" key="3">
    <source>
        <dbReference type="EMBL" id="ROT95853.1"/>
    </source>
</evidence>
<dbReference type="EMBL" id="RDRB01000014">
    <property type="protein sequence ID" value="ROT95853.1"/>
    <property type="molecule type" value="Genomic_DNA"/>
</dbReference>
<sequence length="183" mass="19932">MRAFVALDLPPGAEAPLVHLQERLPLGRATDPDTFHVTLAFLGEEVDDETLGMVHDGLAALRLPPVPVAVTGLGTLGSASPAILMAEVALTSELETLQARVASCARRAGLTLERRRFRPHVTLARFRHRVAGADLERLRRFLEAEARFRLEPVPVTSFALYASTLTKAGPVHEELARYRLGGL</sequence>
<evidence type="ECO:0000256" key="2">
    <source>
        <dbReference type="HAMAP-Rule" id="MF_01940"/>
    </source>
</evidence>
<comment type="catalytic activity">
    <reaction evidence="2">
        <text>a 3'-end 2',3'-cyclophospho-ribonucleotide-RNA + H2O = a 3'-end 2'-phospho-ribonucleotide-RNA + H(+)</text>
        <dbReference type="Rhea" id="RHEA:11828"/>
        <dbReference type="Rhea" id="RHEA-COMP:10464"/>
        <dbReference type="Rhea" id="RHEA-COMP:17353"/>
        <dbReference type="ChEBI" id="CHEBI:15377"/>
        <dbReference type="ChEBI" id="CHEBI:15378"/>
        <dbReference type="ChEBI" id="CHEBI:83064"/>
        <dbReference type="ChEBI" id="CHEBI:173113"/>
        <dbReference type="EC" id="3.1.4.58"/>
    </reaction>
</comment>
<organism evidence="3 4">
    <name type="scientific">Histidinibacterium lentulum</name>
    <dbReference type="NCBI Taxonomy" id="2480588"/>
    <lineage>
        <taxon>Bacteria</taxon>
        <taxon>Pseudomonadati</taxon>
        <taxon>Pseudomonadota</taxon>
        <taxon>Alphaproteobacteria</taxon>
        <taxon>Rhodobacterales</taxon>
        <taxon>Paracoccaceae</taxon>
        <taxon>Histidinibacterium</taxon>
    </lineage>
</organism>
<feature type="active site" description="Proton donor" evidence="2">
    <location>
        <position position="36"/>
    </location>
</feature>
<dbReference type="SUPFAM" id="SSF55144">
    <property type="entry name" value="LigT-like"/>
    <property type="match status" value="1"/>
</dbReference>
<dbReference type="OrthoDB" id="9793819at2"/>
<dbReference type="GO" id="GO:0008664">
    <property type="term" value="F:RNA 2',3'-cyclic 3'-phosphodiesterase activity"/>
    <property type="evidence" value="ECO:0007669"/>
    <property type="project" value="UniProtKB-EC"/>
</dbReference>
<name>A0A3N2QL01_9RHOB</name>
<gene>
    <name evidence="3" type="primary">thpR</name>
    <name evidence="3" type="ORF">EAT49_19525</name>
</gene>